<evidence type="ECO:0000256" key="2">
    <source>
        <dbReference type="SAM" id="SignalP"/>
    </source>
</evidence>
<keyword evidence="2" id="KW-0732">Signal</keyword>
<dbReference type="PANTHER" id="PTHR42776">
    <property type="entry name" value="SERINE PEPTIDASE S9 FAMILY MEMBER"/>
    <property type="match status" value="1"/>
</dbReference>
<dbReference type="EMBL" id="JAUOPB010000001">
    <property type="protein sequence ID" value="MDO6420890.1"/>
    <property type="molecule type" value="Genomic_DNA"/>
</dbReference>
<sequence length="327" mass="36814">MKRIFILTALSMLTACSHISTPSHNTFSSIEETKVSCYEFPFPKDPAPTDPNKLTKLTKIQAKFECQWFTYNVDGHTVRGVYLYSKTADTTKRPVIIVNRGGNALSGVVPFKFIVSQFLPLANAGYVVIASQYRGAREGNKPPEDYLADEFGGKDVNDVLALLPIIDSMPQADSNRIGMLGGSRGAMMGYLAATHTNRIRALVTIGGPTDLLKEIPYRPVMEDNVLSRWIPNYYQNREAELIHRSAQKWPEKLPKHMAVLLMHGEQDDKVQPENSINMAEKLKQEGIPHKLMLFPNAGHSIKNKENKKEFHQAIFEWFDQHVKNGSN</sequence>
<dbReference type="PROSITE" id="PS51257">
    <property type="entry name" value="PROKAR_LIPOPROTEIN"/>
    <property type="match status" value="1"/>
</dbReference>
<organism evidence="4 5">
    <name type="scientific">Saccharophagus degradans</name>
    <dbReference type="NCBI Taxonomy" id="86304"/>
    <lineage>
        <taxon>Bacteria</taxon>
        <taxon>Pseudomonadati</taxon>
        <taxon>Pseudomonadota</taxon>
        <taxon>Gammaproteobacteria</taxon>
        <taxon>Cellvibrionales</taxon>
        <taxon>Cellvibrionaceae</taxon>
        <taxon>Saccharophagus</taxon>
    </lineage>
</organism>
<comment type="caution">
    <text evidence="4">The sequence shown here is derived from an EMBL/GenBank/DDBJ whole genome shotgun (WGS) entry which is preliminary data.</text>
</comment>
<dbReference type="RefSeq" id="WP_303489999.1">
    <property type="nucleotide sequence ID" value="NZ_JAUOPB010000001.1"/>
</dbReference>
<dbReference type="PANTHER" id="PTHR42776:SF4">
    <property type="entry name" value="ACYLAMINO-ACID-RELEASING ENZYME"/>
    <property type="match status" value="1"/>
</dbReference>
<dbReference type="AlphaFoldDB" id="A0AAW7X0L7"/>
<feature type="chain" id="PRO_5043857720" evidence="2">
    <location>
        <begin position="21"/>
        <end position="327"/>
    </location>
</feature>
<protein>
    <submittedName>
        <fullName evidence="4">Prolyl oligopeptidase family serine peptidase</fullName>
    </submittedName>
</protein>
<keyword evidence="1" id="KW-0378">Hydrolase</keyword>
<evidence type="ECO:0000256" key="1">
    <source>
        <dbReference type="ARBA" id="ARBA00022801"/>
    </source>
</evidence>
<dbReference type="Proteomes" id="UP001169760">
    <property type="component" value="Unassembled WGS sequence"/>
</dbReference>
<dbReference type="InterPro" id="IPR029058">
    <property type="entry name" value="AB_hydrolase_fold"/>
</dbReference>
<dbReference type="Gene3D" id="3.40.50.1820">
    <property type="entry name" value="alpha/beta hydrolase"/>
    <property type="match status" value="1"/>
</dbReference>
<dbReference type="GO" id="GO:0004252">
    <property type="term" value="F:serine-type endopeptidase activity"/>
    <property type="evidence" value="ECO:0007669"/>
    <property type="project" value="TreeGrafter"/>
</dbReference>
<gene>
    <name evidence="4" type="ORF">Q4521_00240</name>
</gene>
<evidence type="ECO:0000313" key="4">
    <source>
        <dbReference type="EMBL" id="MDO6420890.1"/>
    </source>
</evidence>
<proteinExistence type="predicted"/>
<dbReference type="InterPro" id="IPR001375">
    <property type="entry name" value="Peptidase_S9_cat"/>
</dbReference>
<reference evidence="4" key="1">
    <citation type="submission" date="2023-07" db="EMBL/GenBank/DDBJ databases">
        <title>Genome content predicts the carbon catabolic preferences of heterotrophic bacteria.</title>
        <authorList>
            <person name="Gralka M."/>
        </authorList>
    </citation>
    <scope>NUCLEOTIDE SEQUENCE</scope>
    <source>
        <strain evidence="4">I3M17_2</strain>
    </source>
</reference>
<name>A0AAW7X0L7_9GAMM</name>
<dbReference type="Pfam" id="PF00326">
    <property type="entry name" value="Peptidase_S9"/>
    <property type="match status" value="1"/>
</dbReference>
<accession>A0AAW7X0L7</accession>
<evidence type="ECO:0000259" key="3">
    <source>
        <dbReference type="Pfam" id="PF00326"/>
    </source>
</evidence>
<feature type="signal peptide" evidence="2">
    <location>
        <begin position="1"/>
        <end position="20"/>
    </location>
</feature>
<dbReference type="SUPFAM" id="SSF53474">
    <property type="entry name" value="alpha/beta-Hydrolases"/>
    <property type="match status" value="1"/>
</dbReference>
<feature type="domain" description="Peptidase S9 prolyl oligopeptidase catalytic" evidence="3">
    <location>
        <begin position="117"/>
        <end position="324"/>
    </location>
</feature>
<evidence type="ECO:0000313" key="5">
    <source>
        <dbReference type="Proteomes" id="UP001169760"/>
    </source>
</evidence>
<dbReference type="GO" id="GO:0006508">
    <property type="term" value="P:proteolysis"/>
    <property type="evidence" value="ECO:0007669"/>
    <property type="project" value="InterPro"/>
</dbReference>